<evidence type="ECO:0000313" key="1">
    <source>
        <dbReference type="EMBL" id="AAK79974.1"/>
    </source>
</evidence>
<dbReference type="HOGENOM" id="CLU_1537376_0_0_9"/>
<dbReference type="RefSeq" id="WP_010965315.1">
    <property type="nucleotide sequence ID" value="NC_003030.1"/>
</dbReference>
<evidence type="ECO:0008006" key="3">
    <source>
        <dbReference type="Google" id="ProtNLM"/>
    </source>
</evidence>
<dbReference type="STRING" id="272562.CA_C2015"/>
<protein>
    <recommendedName>
        <fullName evidence="3">SRPBCC family protein</fullName>
    </recommendedName>
</protein>
<keyword evidence="2" id="KW-1185">Reference proteome</keyword>
<dbReference type="EMBL" id="AE001437">
    <property type="protein sequence ID" value="AAK79974.1"/>
    <property type="molecule type" value="Genomic_DNA"/>
</dbReference>
<organism evidence="1 2">
    <name type="scientific">Clostridium acetobutylicum (strain ATCC 824 / DSM 792 / JCM 1419 / IAM 19013 / LMG 5710 / NBRC 13948 / NRRL B-527 / VKM B-1787 / 2291 / W)</name>
    <dbReference type="NCBI Taxonomy" id="272562"/>
    <lineage>
        <taxon>Bacteria</taxon>
        <taxon>Bacillati</taxon>
        <taxon>Bacillota</taxon>
        <taxon>Clostridia</taxon>
        <taxon>Eubacteriales</taxon>
        <taxon>Clostridiaceae</taxon>
        <taxon>Clostridium</taxon>
    </lineage>
</organism>
<name>Q97HJ6_CLOAB</name>
<accession>Q97HJ6</accession>
<dbReference type="Proteomes" id="UP000000814">
    <property type="component" value="Chromosome"/>
</dbReference>
<dbReference type="SUPFAM" id="SSF55961">
    <property type="entry name" value="Bet v1-like"/>
    <property type="match status" value="1"/>
</dbReference>
<proteinExistence type="predicted"/>
<evidence type="ECO:0000313" key="2">
    <source>
        <dbReference type="Proteomes" id="UP000000814"/>
    </source>
</evidence>
<sequence length="174" mass="20386">MDTVDYKSHKNVEISNVEFDVTELIKTEEGSPEVIFDYIYDLTKFTKWFSFFPFIWGSSKSKYWDVGNEVKFKCSIPPFSYILRCVEVVPNKYILSEIHGFLKGSFKIELIPTEDGILLDKKLIVSGKTPIGNSYYMTGAKRMHKPYVKWRLKILKRILRGNIINKREYIDYGA</sequence>
<dbReference type="OrthoDB" id="1899668at2"/>
<dbReference type="GeneID" id="44998502"/>
<dbReference type="KEGG" id="cac:CA_C2015"/>
<dbReference type="PIR" id="C97148">
    <property type="entry name" value="C97148"/>
</dbReference>
<reference evidence="1 2" key="1">
    <citation type="journal article" date="2001" name="J. Bacteriol.">
        <title>Genome sequence and comparative analysis of the solvent-producing bacterium Clostridium acetobutylicum.</title>
        <authorList>
            <person name="Nolling J."/>
            <person name="Breton G."/>
            <person name="Omelchenko M.V."/>
            <person name="Makarova K.S."/>
            <person name="Zeng Q."/>
            <person name="Gibson R."/>
            <person name="Lee H.M."/>
            <person name="Dubois J."/>
            <person name="Qiu D."/>
            <person name="Hitti J."/>
            <person name="Wolf Y.I."/>
            <person name="Tatusov R.L."/>
            <person name="Sabathe F."/>
            <person name="Doucette-Stamm L."/>
            <person name="Soucaille P."/>
            <person name="Daly M.J."/>
            <person name="Bennett G.N."/>
            <person name="Koonin E.V."/>
            <person name="Smith D.R."/>
        </authorList>
    </citation>
    <scope>NUCLEOTIDE SEQUENCE [LARGE SCALE GENOMIC DNA]</scope>
    <source>
        <strain evidence="2">ATCC 824 / DSM 792 / JCM 1419 / LMG 5710 / VKM B-1787</strain>
    </source>
</reference>
<gene>
    <name evidence="1" type="ordered locus">CA_C2015</name>
</gene>
<dbReference type="PATRIC" id="fig|272562.8.peg.2222"/>
<dbReference type="AlphaFoldDB" id="Q97HJ6"/>
<dbReference type="eggNOG" id="ENOG502ZM07">
    <property type="taxonomic scope" value="Bacteria"/>
</dbReference>